<evidence type="ECO:0000313" key="1">
    <source>
        <dbReference type="EMBL" id="PXV64984.1"/>
    </source>
</evidence>
<dbReference type="OrthoDB" id="5737962at2"/>
<evidence type="ECO:0000313" key="2">
    <source>
        <dbReference type="Proteomes" id="UP000248330"/>
    </source>
</evidence>
<dbReference type="Proteomes" id="UP000248330">
    <property type="component" value="Unassembled WGS sequence"/>
</dbReference>
<comment type="caution">
    <text evidence="1">The sequence shown here is derived from an EMBL/GenBank/DDBJ whole genome shotgun (WGS) entry which is preliminary data.</text>
</comment>
<dbReference type="EMBL" id="QICN01000011">
    <property type="protein sequence ID" value="PXV64984.1"/>
    <property type="molecule type" value="Genomic_DNA"/>
</dbReference>
<protein>
    <submittedName>
        <fullName evidence="1">Uncharacterized protein</fullName>
    </submittedName>
</protein>
<reference evidence="1 2" key="1">
    <citation type="submission" date="2018-04" db="EMBL/GenBank/DDBJ databases">
        <title>Genomic Encyclopedia of Type Strains, Phase IV (KMG-IV): sequencing the most valuable type-strain genomes for metagenomic binning, comparative biology and taxonomic classification.</title>
        <authorList>
            <person name="Goeker M."/>
        </authorList>
    </citation>
    <scope>NUCLEOTIDE SEQUENCE [LARGE SCALE GENOMIC DNA]</scope>
    <source>
        <strain evidence="1 2">DSM 104150</strain>
    </source>
</reference>
<sequence>MLNRSAVVVRYRQPFVDWINRNDPTGDGGMTLLEANEDPTVYLVEAESRQEFERWLRLNHDLIFEELLDDWYSDETLWPSDRTVETLKIWCSFDFHSTVLDTGETPVEDDDDED</sequence>
<proteinExistence type="predicted"/>
<keyword evidence="2" id="KW-1185">Reference proteome</keyword>
<gene>
    <name evidence="1" type="ORF">C8D93_111156</name>
</gene>
<dbReference type="AlphaFoldDB" id="A0A318E7R1"/>
<accession>A0A318E7R1</accession>
<dbReference type="RefSeq" id="WP_110266524.1">
    <property type="nucleotide sequence ID" value="NZ_CAKZQT010000005.1"/>
</dbReference>
<name>A0A318E7R1_9GAMM</name>
<organism evidence="1 2">
    <name type="scientific">Sinimarinibacterium flocculans</name>
    <dbReference type="NCBI Taxonomy" id="985250"/>
    <lineage>
        <taxon>Bacteria</taxon>
        <taxon>Pseudomonadati</taxon>
        <taxon>Pseudomonadota</taxon>
        <taxon>Gammaproteobacteria</taxon>
        <taxon>Nevskiales</taxon>
        <taxon>Nevskiaceae</taxon>
        <taxon>Sinimarinibacterium</taxon>
    </lineage>
</organism>